<dbReference type="InterPro" id="IPR013096">
    <property type="entry name" value="Cupin_2"/>
</dbReference>
<evidence type="ECO:0000259" key="1">
    <source>
        <dbReference type="Pfam" id="PF07883"/>
    </source>
</evidence>
<dbReference type="SUPFAM" id="SSF51182">
    <property type="entry name" value="RmlC-like cupins"/>
    <property type="match status" value="1"/>
</dbReference>
<dbReference type="STRING" id="1827387.A4S15_00275"/>
<dbReference type="PANTHER" id="PTHR40112:SF1">
    <property type="entry name" value="H2HPP ISOMERASE"/>
    <property type="match status" value="1"/>
</dbReference>
<organism evidence="2 3">
    <name type="scientific">Candidatus Raskinella chloraquaticus</name>
    <dbReference type="NCBI Taxonomy" id="1951219"/>
    <lineage>
        <taxon>Bacteria</taxon>
        <taxon>Pseudomonadati</taxon>
        <taxon>Pseudomonadota</taxon>
        <taxon>Alphaproteobacteria</taxon>
        <taxon>Hyphomicrobiales</taxon>
        <taxon>Phreatobacteraceae</taxon>
        <taxon>Candidatus Raskinella</taxon>
    </lineage>
</organism>
<evidence type="ECO:0000313" key="3">
    <source>
        <dbReference type="Proteomes" id="UP000192872"/>
    </source>
</evidence>
<dbReference type="PANTHER" id="PTHR40112">
    <property type="entry name" value="H2HPP ISOMERASE"/>
    <property type="match status" value="1"/>
</dbReference>
<dbReference type="Pfam" id="PF07883">
    <property type="entry name" value="Cupin_2"/>
    <property type="match status" value="1"/>
</dbReference>
<dbReference type="EMBL" id="LWDL01000005">
    <property type="protein sequence ID" value="OQW53923.1"/>
    <property type="molecule type" value="Genomic_DNA"/>
</dbReference>
<dbReference type="CDD" id="cd02238">
    <property type="entry name" value="cupin_KdgF"/>
    <property type="match status" value="1"/>
</dbReference>
<accession>A0A1W9I2K5</accession>
<dbReference type="InterPro" id="IPR025499">
    <property type="entry name" value="KdgF"/>
</dbReference>
<sequence length="121" mass="13745">MLPARHHRLSDIKSEHLRGGMRRKLIVGQKLMLAEVCFAKGDVVPRHSHENEQMTQVISGAMHFWFGDKDEQEIVLRAGEIVTIPAFLPHRADILEDTVSFDIFTPPRADWLAGTDAYLRG</sequence>
<feature type="domain" description="Cupin type-2" evidence="1">
    <location>
        <begin position="35"/>
        <end position="93"/>
    </location>
</feature>
<dbReference type="Proteomes" id="UP000192872">
    <property type="component" value="Unassembled WGS sequence"/>
</dbReference>
<dbReference type="InterPro" id="IPR014710">
    <property type="entry name" value="RmlC-like_jellyroll"/>
</dbReference>
<name>A0A1W9I2K5_9HYPH</name>
<proteinExistence type="predicted"/>
<gene>
    <name evidence="2" type="ORF">A4S15_00275</name>
</gene>
<evidence type="ECO:0000313" key="2">
    <source>
        <dbReference type="EMBL" id="OQW53923.1"/>
    </source>
</evidence>
<dbReference type="InterPro" id="IPR011051">
    <property type="entry name" value="RmlC_Cupin_sf"/>
</dbReference>
<protein>
    <recommendedName>
        <fullName evidence="1">Cupin type-2 domain-containing protein</fullName>
    </recommendedName>
</protein>
<reference evidence="2 3" key="1">
    <citation type="journal article" date="2017" name="Water Res.">
        <title>Comammox in drinking water systems.</title>
        <authorList>
            <person name="Wang Y."/>
            <person name="Ma L."/>
            <person name="Mao Y."/>
            <person name="Jiang X."/>
            <person name="Xia Y."/>
            <person name="Yu K."/>
            <person name="Li B."/>
            <person name="Zhang T."/>
        </authorList>
    </citation>
    <scope>NUCLEOTIDE SEQUENCE [LARGE SCALE GENOMIC DNA]</scope>
    <source>
        <strain evidence="2">SG_bin8</strain>
    </source>
</reference>
<dbReference type="Gene3D" id="2.60.120.10">
    <property type="entry name" value="Jelly Rolls"/>
    <property type="match status" value="1"/>
</dbReference>
<comment type="caution">
    <text evidence="2">The sequence shown here is derived from an EMBL/GenBank/DDBJ whole genome shotgun (WGS) entry which is preliminary data.</text>
</comment>
<dbReference type="InterPro" id="IPR052535">
    <property type="entry name" value="Bacilysin_H2HPP_isomerase"/>
</dbReference>
<dbReference type="PIRSF" id="PIRSF029883">
    <property type="entry name" value="KdgF"/>
    <property type="match status" value="1"/>
</dbReference>
<dbReference type="AlphaFoldDB" id="A0A1W9I2K5"/>